<accession>A0A8B8THU3</accession>
<dbReference type="GO" id="GO:0044853">
    <property type="term" value="C:plasma membrane raft"/>
    <property type="evidence" value="ECO:0007669"/>
    <property type="project" value="TreeGrafter"/>
</dbReference>
<evidence type="ECO:0000256" key="3">
    <source>
        <dbReference type="ARBA" id="ARBA00022729"/>
    </source>
</evidence>
<dbReference type="InterPro" id="IPR045860">
    <property type="entry name" value="Snake_toxin-like_sf"/>
</dbReference>
<dbReference type="Pfam" id="PF00021">
    <property type="entry name" value="UPAR_LY6"/>
    <property type="match status" value="2"/>
</dbReference>
<feature type="signal peptide" evidence="6">
    <location>
        <begin position="1"/>
        <end position="23"/>
    </location>
</feature>
<evidence type="ECO:0000256" key="4">
    <source>
        <dbReference type="ARBA" id="ARBA00023136"/>
    </source>
</evidence>
<keyword evidence="2" id="KW-1003">Cell membrane</keyword>
<reference evidence="9" key="1">
    <citation type="submission" date="2025-08" db="UniProtKB">
        <authorList>
            <consortium name="RefSeq"/>
        </authorList>
    </citation>
    <scope>IDENTIFICATION</scope>
    <source>
        <tissue evidence="9">Ear skin</tissue>
    </source>
</reference>
<dbReference type="InterPro" id="IPR016054">
    <property type="entry name" value="LY6_UPA_recep-like"/>
</dbReference>
<dbReference type="SUPFAM" id="SSF57302">
    <property type="entry name" value="Snake toxin-like"/>
    <property type="match status" value="2"/>
</dbReference>
<feature type="domain" description="UPAR/Ly6" evidence="7">
    <location>
        <begin position="137"/>
        <end position="213"/>
    </location>
</feature>
<dbReference type="KEGG" id="cfr:102503704"/>
<keyword evidence="8" id="KW-1185">Reference proteome</keyword>
<dbReference type="AlphaFoldDB" id="A0A8B8THU3"/>
<dbReference type="PANTHER" id="PTHR16529:SF3">
    <property type="entry name" value="TESTIS-EXPRESSED PROTEIN 101"/>
    <property type="match status" value="1"/>
</dbReference>
<feature type="chain" id="PRO_5034084039" evidence="6">
    <location>
        <begin position="24"/>
        <end position="241"/>
    </location>
</feature>
<proteinExistence type="predicted"/>
<dbReference type="GO" id="GO:0045217">
    <property type="term" value="P:cell-cell junction maintenance"/>
    <property type="evidence" value="ECO:0007669"/>
    <property type="project" value="TreeGrafter"/>
</dbReference>
<organism evidence="8 9">
    <name type="scientific">Camelus ferus</name>
    <name type="common">Wild bactrian camel</name>
    <name type="synonym">Camelus bactrianus ferus</name>
    <dbReference type="NCBI Taxonomy" id="419612"/>
    <lineage>
        <taxon>Eukaryota</taxon>
        <taxon>Metazoa</taxon>
        <taxon>Chordata</taxon>
        <taxon>Craniata</taxon>
        <taxon>Vertebrata</taxon>
        <taxon>Euteleostomi</taxon>
        <taxon>Mammalia</taxon>
        <taxon>Eutheria</taxon>
        <taxon>Laurasiatheria</taxon>
        <taxon>Artiodactyla</taxon>
        <taxon>Tylopoda</taxon>
        <taxon>Camelidae</taxon>
        <taxon>Camelus</taxon>
    </lineage>
</organism>
<evidence type="ECO:0000256" key="5">
    <source>
        <dbReference type="ARBA" id="ARBA00023180"/>
    </source>
</evidence>
<dbReference type="GO" id="GO:0007159">
    <property type="term" value="P:leukocyte cell-cell adhesion"/>
    <property type="evidence" value="ECO:0007669"/>
    <property type="project" value="TreeGrafter"/>
</dbReference>
<dbReference type="Proteomes" id="UP000694856">
    <property type="component" value="Chromosome 9"/>
</dbReference>
<dbReference type="GO" id="GO:0043315">
    <property type="term" value="P:positive regulation of neutrophil degranulation"/>
    <property type="evidence" value="ECO:0007669"/>
    <property type="project" value="TreeGrafter"/>
</dbReference>
<feature type="domain" description="UPAR/Ly6" evidence="7">
    <location>
        <begin position="46"/>
        <end position="115"/>
    </location>
</feature>
<evidence type="ECO:0000256" key="6">
    <source>
        <dbReference type="SAM" id="SignalP"/>
    </source>
</evidence>
<evidence type="ECO:0000313" key="8">
    <source>
        <dbReference type="Proteomes" id="UP000694856"/>
    </source>
</evidence>
<evidence type="ECO:0000256" key="2">
    <source>
        <dbReference type="ARBA" id="ARBA00022475"/>
    </source>
</evidence>
<sequence length="241" mass="26362">MGTCYNQGLLLLFLLGAPTLTLQNLKCQKATFKGIEEDPRDTFNWTTEKVETCDNGALCQETVLMIKSGINTVILATKGCSSEGTPEILFVQHAPPPGIFVVSYSNYCEEPLCNNRKDLYEIWSPEETPASSESATLFCPTCVALGTCLNAPSLPCPNGTNRCYQGKLQVTGGGLNTPLEIKGCTSITGCRLMSGVYTVGPMWLKEVCPFKTLTPRKVENAAMWPPTSPWRLELLLLLLVR</sequence>
<evidence type="ECO:0000256" key="1">
    <source>
        <dbReference type="ARBA" id="ARBA00004236"/>
    </source>
</evidence>
<name>A0A8B8THU3_CAMFR</name>
<dbReference type="GeneID" id="102503704"/>
<dbReference type="GO" id="GO:0098742">
    <property type="term" value="P:cell-cell adhesion via plasma-membrane adhesion molecules"/>
    <property type="evidence" value="ECO:0007669"/>
    <property type="project" value="TreeGrafter"/>
</dbReference>
<dbReference type="InterPro" id="IPR051899">
    <property type="entry name" value="Fert-Immune_med_protein"/>
</dbReference>
<dbReference type="RefSeq" id="XP_032341796.1">
    <property type="nucleotide sequence ID" value="XM_032485905.1"/>
</dbReference>
<comment type="subcellular location">
    <subcellularLocation>
        <location evidence="1">Cell membrane</location>
    </subcellularLocation>
</comment>
<dbReference type="GO" id="GO:2001044">
    <property type="term" value="P:regulation of integrin-mediated signaling pathway"/>
    <property type="evidence" value="ECO:0007669"/>
    <property type="project" value="TreeGrafter"/>
</dbReference>
<gene>
    <name evidence="9" type="primary">TEX101</name>
</gene>
<dbReference type="CDD" id="cd23634">
    <property type="entry name" value="TFP_LU_ECD_TEX101_rpt2"/>
    <property type="match status" value="1"/>
</dbReference>
<evidence type="ECO:0000259" key="7">
    <source>
        <dbReference type="Pfam" id="PF00021"/>
    </source>
</evidence>
<protein>
    <submittedName>
        <fullName evidence="9">Testis-expressed protein 101</fullName>
    </submittedName>
</protein>
<keyword evidence="3 6" id="KW-0732">Signal</keyword>
<keyword evidence="5" id="KW-0325">Glycoprotein</keyword>
<dbReference type="CTD" id="83639"/>
<evidence type="ECO:0000313" key="9">
    <source>
        <dbReference type="RefSeq" id="XP_032341796.1"/>
    </source>
</evidence>
<keyword evidence="4" id="KW-0472">Membrane</keyword>
<dbReference type="PANTHER" id="PTHR16529">
    <property type="entry name" value="CD177 ANTIGEN"/>
    <property type="match status" value="1"/>
</dbReference>
<dbReference type="CDD" id="cd23622">
    <property type="entry name" value="TFP_LU_ECD_TEX101_rpt1"/>
    <property type="match status" value="1"/>
</dbReference>